<sequence>MVDQHQIVVIRQRRLRPAIRPGMWSPTGPQRPRIATGTHDAAALQVLLLLLGQITIGNVPVQSRVREGLLLLLGGRGRGQTLLGGGPHRTLPVDAGNVRF</sequence>
<name>A0A8D8C873_CULPI</name>
<organism evidence="1">
    <name type="scientific">Culex pipiens</name>
    <name type="common">House mosquito</name>
    <dbReference type="NCBI Taxonomy" id="7175"/>
    <lineage>
        <taxon>Eukaryota</taxon>
        <taxon>Metazoa</taxon>
        <taxon>Ecdysozoa</taxon>
        <taxon>Arthropoda</taxon>
        <taxon>Hexapoda</taxon>
        <taxon>Insecta</taxon>
        <taxon>Pterygota</taxon>
        <taxon>Neoptera</taxon>
        <taxon>Endopterygota</taxon>
        <taxon>Diptera</taxon>
        <taxon>Nematocera</taxon>
        <taxon>Culicoidea</taxon>
        <taxon>Culicidae</taxon>
        <taxon>Culicinae</taxon>
        <taxon>Culicini</taxon>
        <taxon>Culex</taxon>
        <taxon>Culex</taxon>
    </lineage>
</organism>
<dbReference type="EMBL" id="HBUE01110534">
    <property type="protein sequence ID" value="CAG6488684.1"/>
    <property type="molecule type" value="Transcribed_RNA"/>
</dbReference>
<proteinExistence type="predicted"/>
<dbReference type="EMBL" id="HBUE01110526">
    <property type="protein sequence ID" value="CAG6488657.1"/>
    <property type="molecule type" value="Transcribed_RNA"/>
</dbReference>
<reference evidence="1" key="1">
    <citation type="submission" date="2021-05" db="EMBL/GenBank/DDBJ databases">
        <authorList>
            <person name="Alioto T."/>
            <person name="Alioto T."/>
            <person name="Gomez Garrido J."/>
        </authorList>
    </citation>
    <scope>NUCLEOTIDE SEQUENCE</scope>
</reference>
<protein>
    <submittedName>
        <fullName evidence="1">(northern house mosquito) hypothetical protein</fullName>
    </submittedName>
</protein>
<dbReference type="AlphaFoldDB" id="A0A8D8C873"/>
<evidence type="ECO:0000313" key="1">
    <source>
        <dbReference type="EMBL" id="CAG6488657.1"/>
    </source>
</evidence>
<accession>A0A8D8C873</accession>